<comment type="subunit">
    <text evidence="5">Part of the 50S ribosomal subunit. Forms a bridge to the 30S subunit in the 70S ribosome.</text>
</comment>
<comment type="caution">
    <text evidence="9">The sequence shown here is derived from an EMBL/GenBank/DDBJ whole genome shotgun (WGS) entry which is preliminary data.</text>
</comment>
<feature type="domain" description="Large ribosomal subunit protein uL2 C-terminal" evidence="7">
    <location>
        <begin position="126"/>
        <end position="255"/>
    </location>
</feature>
<dbReference type="InterPro" id="IPR008991">
    <property type="entry name" value="Translation_prot_SH3-like_sf"/>
</dbReference>
<evidence type="ECO:0000313" key="10">
    <source>
        <dbReference type="Proteomes" id="UP000177912"/>
    </source>
</evidence>
<dbReference type="InterPro" id="IPR002171">
    <property type="entry name" value="Ribosomal_uL2"/>
</dbReference>
<organism evidence="9 10">
    <name type="scientific">Candidatus Doudnabacteria bacterium RIFCSPHIGHO2_01_FULL_43_23</name>
    <dbReference type="NCBI Taxonomy" id="1817822"/>
    <lineage>
        <taxon>Bacteria</taxon>
        <taxon>Candidatus Doudnaibacteriota</taxon>
    </lineage>
</organism>
<sequence length="277" mass="30547">MSIKLYKPTTSGRRHTSVIHYAKLLDKNVKTPNRLLTSKANSAGRNSRGVITVRHRGGGFKNKLREIDFQQNRINIPAQIQTIEYDPGRTAFISLISYSDGAKRFMLTPDGLKVGDTIITSDKAPIKPGNRLPLHAMPVGTFVHNVEINPGAGGKIGRSAGNFATVQAVEGKYAILKMPSGELRKALSACWASIGQLSNPTWNKVRVGKAGRKRLMGWKPTVRGKAMNPVDHPHGGGEGKSPIGMKYPKTKWGKHALGVKTRKRKKYSNRVIIRRRK</sequence>
<comment type="similarity">
    <text evidence="1 5">Belongs to the universal ribosomal protein uL2 family.</text>
</comment>
<evidence type="ECO:0000256" key="1">
    <source>
        <dbReference type="ARBA" id="ARBA00005636"/>
    </source>
</evidence>
<dbReference type="Proteomes" id="UP000177912">
    <property type="component" value="Unassembled WGS sequence"/>
</dbReference>
<evidence type="ECO:0000259" key="8">
    <source>
        <dbReference type="SMART" id="SM01383"/>
    </source>
</evidence>
<dbReference type="SUPFAM" id="SSF50104">
    <property type="entry name" value="Translation proteins SH3-like domain"/>
    <property type="match status" value="1"/>
</dbReference>
<dbReference type="AlphaFoldDB" id="A0A1F5NVG1"/>
<dbReference type="GO" id="GO:0019843">
    <property type="term" value="F:rRNA binding"/>
    <property type="evidence" value="ECO:0007669"/>
    <property type="project" value="UniProtKB-UniRule"/>
</dbReference>
<evidence type="ECO:0000256" key="5">
    <source>
        <dbReference type="HAMAP-Rule" id="MF_01320"/>
    </source>
</evidence>
<dbReference type="InterPro" id="IPR005880">
    <property type="entry name" value="Ribosomal_uL2_bac/org-type"/>
</dbReference>
<dbReference type="NCBIfam" id="TIGR01171">
    <property type="entry name" value="rplB_bact"/>
    <property type="match status" value="1"/>
</dbReference>
<dbReference type="InterPro" id="IPR014726">
    <property type="entry name" value="Ribosomal_uL2_dom3"/>
</dbReference>
<dbReference type="STRING" id="1817822.A2826_01445"/>
<keyword evidence="5" id="KW-0699">rRNA-binding</keyword>
<accession>A0A1F5NVG1</accession>
<dbReference type="GO" id="GO:0003735">
    <property type="term" value="F:structural constituent of ribosome"/>
    <property type="evidence" value="ECO:0007669"/>
    <property type="project" value="InterPro"/>
</dbReference>
<protein>
    <recommendedName>
        <fullName evidence="4 5">Large ribosomal subunit protein uL2</fullName>
    </recommendedName>
</protein>
<dbReference type="SMART" id="SM01382">
    <property type="entry name" value="Ribosomal_L2_C"/>
    <property type="match status" value="1"/>
</dbReference>
<feature type="domain" description="Large ribosomal subunit protein uL2 RNA-binding" evidence="8">
    <location>
        <begin position="44"/>
        <end position="120"/>
    </location>
</feature>
<evidence type="ECO:0000256" key="6">
    <source>
        <dbReference type="SAM" id="MobiDB-lite"/>
    </source>
</evidence>
<dbReference type="InterPro" id="IPR014722">
    <property type="entry name" value="Rib_uL2_dom2"/>
</dbReference>
<comment type="function">
    <text evidence="5">One of the primary rRNA binding proteins. Required for association of the 30S and 50S subunits to form the 70S ribosome, for tRNA binding and peptide bond formation. It has been suggested to have peptidyltransferase activity; this is somewhat controversial. Makes several contacts with the 16S rRNA in the 70S ribosome.</text>
</comment>
<name>A0A1F5NVG1_9BACT</name>
<dbReference type="GO" id="GO:0015934">
    <property type="term" value="C:large ribosomal subunit"/>
    <property type="evidence" value="ECO:0007669"/>
    <property type="project" value="InterPro"/>
</dbReference>
<dbReference type="GO" id="GO:0002181">
    <property type="term" value="P:cytoplasmic translation"/>
    <property type="evidence" value="ECO:0007669"/>
    <property type="project" value="TreeGrafter"/>
</dbReference>
<dbReference type="Gene3D" id="2.40.50.140">
    <property type="entry name" value="Nucleic acid-binding proteins"/>
    <property type="match status" value="1"/>
</dbReference>
<dbReference type="Gene3D" id="2.30.30.30">
    <property type="match status" value="1"/>
</dbReference>
<dbReference type="EMBL" id="MFEI01000005">
    <property type="protein sequence ID" value="OGE81651.1"/>
    <property type="molecule type" value="Genomic_DNA"/>
</dbReference>
<keyword evidence="3 5" id="KW-0687">Ribonucleoprotein</keyword>
<dbReference type="InterPro" id="IPR012340">
    <property type="entry name" value="NA-bd_OB-fold"/>
</dbReference>
<gene>
    <name evidence="5" type="primary">rplB</name>
    <name evidence="9" type="ORF">A2826_01445</name>
</gene>
<evidence type="ECO:0000256" key="3">
    <source>
        <dbReference type="ARBA" id="ARBA00023274"/>
    </source>
</evidence>
<dbReference type="PIRSF" id="PIRSF002158">
    <property type="entry name" value="Ribosomal_L2"/>
    <property type="match status" value="1"/>
</dbReference>
<dbReference type="PANTHER" id="PTHR13691:SF5">
    <property type="entry name" value="LARGE RIBOSOMAL SUBUNIT PROTEIN UL2M"/>
    <property type="match status" value="1"/>
</dbReference>
<evidence type="ECO:0000256" key="2">
    <source>
        <dbReference type="ARBA" id="ARBA00022980"/>
    </source>
</evidence>
<proteinExistence type="inferred from homology"/>
<dbReference type="Gene3D" id="4.10.950.10">
    <property type="entry name" value="Ribosomal protein L2, domain 3"/>
    <property type="match status" value="1"/>
</dbReference>
<dbReference type="InterPro" id="IPR022666">
    <property type="entry name" value="Ribosomal_uL2_RNA-bd_dom"/>
</dbReference>
<dbReference type="InterPro" id="IPR022669">
    <property type="entry name" value="Ribosomal_uL2_C"/>
</dbReference>
<keyword evidence="2 5" id="KW-0689">Ribosomal protein</keyword>
<evidence type="ECO:0000256" key="4">
    <source>
        <dbReference type="ARBA" id="ARBA00035242"/>
    </source>
</evidence>
<dbReference type="GO" id="GO:0016740">
    <property type="term" value="F:transferase activity"/>
    <property type="evidence" value="ECO:0007669"/>
    <property type="project" value="InterPro"/>
</dbReference>
<dbReference type="Pfam" id="PF03947">
    <property type="entry name" value="Ribosomal_L2_C"/>
    <property type="match status" value="1"/>
</dbReference>
<dbReference type="PANTHER" id="PTHR13691">
    <property type="entry name" value="RIBOSOMAL PROTEIN L2"/>
    <property type="match status" value="1"/>
</dbReference>
<keyword evidence="5" id="KW-0694">RNA-binding</keyword>
<dbReference type="FunFam" id="2.30.30.30:FF:000001">
    <property type="entry name" value="50S ribosomal protein L2"/>
    <property type="match status" value="1"/>
</dbReference>
<reference evidence="9 10" key="1">
    <citation type="journal article" date="2016" name="Nat. Commun.">
        <title>Thousands of microbial genomes shed light on interconnected biogeochemical processes in an aquifer system.</title>
        <authorList>
            <person name="Anantharaman K."/>
            <person name="Brown C.T."/>
            <person name="Hug L.A."/>
            <person name="Sharon I."/>
            <person name="Castelle C.J."/>
            <person name="Probst A.J."/>
            <person name="Thomas B.C."/>
            <person name="Singh A."/>
            <person name="Wilkins M.J."/>
            <person name="Karaoz U."/>
            <person name="Brodie E.L."/>
            <person name="Williams K.H."/>
            <person name="Hubbard S.S."/>
            <person name="Banfield J.F."/>
        </authorList>
    </citation>
    <scope>NUCLEOTIDE SEQUENCE [LARGE SCALE GENOMIC DNA]</scope>
</reference>
<dbReference type="SUPFAM" id="SSF50249">
    <property type="entry name" value="Nucleic acid-binding proteins"/>
    <property type="match status" value="1"/>
</dbReference>
<dbReference type="FunFam" id="4.10.950.10:FF:000001">
    <property type="entry name" value="50S ribosomal protein L2"/>
    <property type="match status" value="1"/>
</dbReference>
<dbReference type="HAMAP" id="MF_01320_B">
    <property type="entry name" value="Ribosomal_uL2_B"/>
    <property type="match status" value="1"/>
</dbReference>
<dbReference type="SMART" id="SM01383">
    <property type="entry name" value="Ribosomal_L2"/>
    <property type="match status" value="1"/>
</dbReference>
<feature type="region of interest" description="Disordered" evidence="6">
    <location>
        <begin position="223"/>
        <end position="249"/>
    </location>
</feature>
<evidence type="ECO:0000313" key="9">
    <source>
        <dbReference type="EMBL" id="OGE81651.1"/>
    </source>
</evidence>
<evidence type="ECO:0000259" key="7">
    <source>
        <dbReference type="SMART" id="SM01382"/>
    </source>
</evidence>
<dbReference type="Pfam" id="PF00181">
    <property type="entry name" value="Ribosomal_L2_N"/>
    <property type="match status" value="1"/>
</dbReference>